<comment type="similarity">
    <text evidence="7">Belongs to the transglycosylase MltG family.</text>
</comment>
<comment type="function">
    <text evidence="7">Functions as a peptidoglycan terminase that cleaves nascent peptidoglycan strands endolytically to terminate their elongation.</text>
</comment>
<evidence type="ECO:0000256" key="7">
    <source>
        <dbReference type="HAMAP-Rule" id="MF_02065"/>
    </source>
</evidence>
<comment type="caution">
    <text evidence="8">The sequence shown here is derived from an EMBL/GenBank/DDBJ whole genome shotgun (WGS) entry which is preliminary data.</text>
</comment>
<reference evidence="8 9" key="1">
    <citation type="submission" date="2020-10" db="EMBL/GenBank/DDBJ databases">
        <title>Connecting structure to function with the recovery of over 1000 high-quality activated sludge metagenome-assembled genomes encoding full-length rRNA genes using long-read sequencing.</title>
        <authorList>
            <person name="Singleton C.M."/>
            <person name="Petriglieri F."/>
            <person name="Kristensen J.M."/>
            <person name="Kirkegaard R.H."/>
            <person name="Michaelsen T.Y."/>
            <person name="Andersen M.H."/>
            <person name="Karst S.M."/>
            <person name="Dueholm M.S."/>
            <person name="Nielsen P.H."/>
            <person name="Albertsen M."/>
        </authorList>
    </citation>
    <scope>NUCLEOTIDE SEQUENCE [LARGE SCALE GENOMIC DNA]</scope>
    <source>
        <strain evidence="8">Fred_18-Q3-R57-64_BAT3C.720</strain>
    </source>
</reference>
<gene>
    <name evidence="7 8" type="primary">mltG</name>
    <name evidence="8" type="ORF">IPK02_18410</name>
</gene>
<keyword evidence="1 7" id="KW-1003">Cell membrane</keyword>
<dbReference type="GO" id="GO:0005886">
    <property type="term" value="C:plasma membrane"/>
    <property type="evidence" value="ECO:0007669"/>
    <property type="project" value="UniProtKB-UniRule"/>
</dbReference>
<dbReference type="Gene3D" id="3.30.1490.480">
    <property type="entry name" value="Endolytic murein transglycosylase"/>
    <property type="match status" value="1"/>
</dbReference>
<evidence type="ECO:0000256" key="4">
    <source>
        <dbReference type="ARBA" id="ARBA00023136"/>
    </source>
</evidence>
<keyword evidence="6 7" id="KW-0961">Cell wall biogenesis/degradation</keyword>
<evidence type="ECO:0000256" key="2">
    <source>
        <dbReference type="ARBA" id="ARBA00022692"/>
    </source>
</evidence>
<protein>
    <recommendedName>
        <fullName evidence="7">Endolytic murein transglycosylase</fullName>
        <ecNumber evidence="7">4.2.2.29</ecNumber>
    </recommendedName>
    <alternativeName>
        <fullName evidence="7">Peptidoglycan lytic transglycosylase</fullName>
    </alternativeName>
    <alternativeName>
        <fullName evidence="7">Peptidoglycan polymerization terminase</fullName>
    </alternativeName>
</protein>
<sequence length="333" mass="36498">MRKLLRQLLIAVVVVLTLLTALVAGVLLTPIGLPREQIDFTIVPGSSLRAATREITAAGAELDSWALLLLARILGVEASIKAGSYAISRGVTPLQLLKKLTRGDFTQAEVALIEGWTFRQMRERLDAHPDLRHDSTGMPAAEIMRLLGAPAVAAEGAFFPDTYLFAKHSSDVDLLARAYRAMQRHLAREWQARAATLPYGDPEQALIMASIIEKETGREEDRSLVAAVFVNRLRQGMPLQTDPTVIYDLGETFDGNLRKRDLLTDSPYNTYTRRGLPPTPIAMPGLASLQAAMHPAQSAALYFVARGDGSSEFSRTLAEHNQAVTRYQRGGKP</sequence>
<dbReference type="GO" id="GO:0008932">
    <property type="term" value="F:lytic endotransglycosylase activity"/>
    <property type="evidence" value="ECO:0007669"/>
    <property type="project" value="UniProtKB-UniRule"/>
</dbReference>
<evidence type="ECO:0000313" key="8">
    <source>
        <dbReference type="EMBL" id="MBK7955748.1"/>
    </source>
</evidence>
<name>A0A935T9Y2_9PROT</name>
<dbReference type="Gene3D" id="3.30.160.60">
    <property type="entry name" value="Classic Zinc Finger"/>
    <property type="match status" value="1"/>
</dbReference>
<dbReference type="Pfam" id="PF02618">
    <property type="entry name" value="YceG"/>
    <property type="match status" value="1"/>
</dbReference>
<accession>A0A935T9Y2</accession>
<dbReference type="NCBIfam" id="TIGR00247">
    <property type="entry name" value="endolytic transglycosylase MltG"/>
    <property type="match status" value="1"/>
</dbReference>
<keyword evidence="3 7" id="KW-1133">Transmembrane helix</keyword>
<dbReference type="GO" id="GO:0071555">
    <property type="term" value="P:cell wall organization"/>
    <property type="evidence" value="ECO:0007669"/>
    <property type="project" value="UniProtKB-KW"/>
</dbReference>
<dbReference type="CDD" id="cd08010">
    <property type="entry name" value="MltG_like"/>
    <property type="match status" value="1"/>
</dbReference>
<evidence type="ECO:0000256" key="3">
    <source>
        <dbReference type="ARBA" id="ARBA00022989"/>
    </source>
</evidence>
<feature type="site" description="Important for catalytic activity" evidence="7">
    <location>
        <position position="215"/>
    </location>
</feature>
<proteinExistence type="inferred from homology"/>
<dbReference type="EMBL" id="JADJOT010000011">
    <property type="protein sequence ID" value="MBK7955748.1"/>
    <property type="molecule type" value="Genomic_DNA"/>
</dbReference>
<evidence type="ECO:0000256" key="5">
    <source>
        <dbReference type="ARBA" id="ARBA00023239"/>
    </source>
</evidence>
<dbReference type="GO" id="GO:0009252">
    <property type="term" value="P:peptidoglycan biosynthetic process"/>
    <property type="evidence" value="ECO:0007669"/>
    <property type="project" value="UniProtKB-UniRule"/>
</dbReference>
<dbReference type="PANTHER" id="PTHR30518">
    <property type="entry name" value="ENDOLYTIC MUREIN TRANSGLYCOSYLASE"/>
    <property type="match status" value="1"/>
</dbReference>
<keyword evidence="4 7" id="KW-0472">Membrane</keyword>
<keyword evidence="2 7" id="KW-0812">Transmembrane</keyword>
<keyword evidence="5 7" id="KW-0456">Lyase</keyword>
<evidence type="ECO:0000313" key="9">
    <source>
        <dbReference type="Proteomes" id="UP000706151"/>
    </source>
</evidence>
<dbReference type="AlphaFoldDB" id="A0A935T9Y2"/>
<organism evidence="8 9">
    <name type="scientific">Candidatus Accumulibacter affinis</name>
    <dbReference type="NCBI Taxonomy" id="2954384"/>
    <lineage>
        <taxon>Bacteria</taxon>
        <taxon>Pseudomonadati</taxon>
        <taxon>Pseudomonadota</taxon>
        <taxon>Betaproteobacteria</taxon>
        <taxon>Candidatus Accumulibacter</taxon>
    </lineage>
</organism>
<dbReference type="Proteomes" id="UP000706151">
    <property type="component" value="Unassembled WGS sequence"/>
</dbReference>
<evidence type="ECO:0000256" key="6">
    <source>
        <dbReference type="ARBA" id="ARBA00023316"/>
    </source>
</evidence>
<dbReference type="HAMAP" id="MF_02065">
    <property type="entry name" value="MltG"/>
    <property type="match status" value="1"/>
</dbReference>
<comment type="catalytic activity">
    <reaction evidence="7">
        <text>a peptidoglycan chain = a peptidoglycan chain with N-acetyl-1,6-anhydromuramyl-[peptide] at the reducing end + a peptidoglycan chain with N-acetylglucosamine at the non-reducing end.</text>
        <dbReference type="EC" id="4.2.2.29"/>
    </reaction>
</comment>
<dbReference type="InterPro" id="IPR003770">
    <property type="entry name" value="MLTG-like"/>
</dbReference>
<dbReference type="EC" id="4.2.2.29" evidence="7"/>
<keyword evidence="7" id="KW-0997">Cell inner membrane</keyword>
<evidence type="ECO:0000256" key="1">
    <source>
        <dbReference type="ARBA" id="ARBA00022475"/>
    </source>
</evidence>
<dbReference type="PANTHER" id="PTHR30518:SF2">
    <property type="entry name" value="ENDOLYTIC MUREIN TRANSGLYCOSYLASE"/>
    <property type="match status" value="1"/>
</dbReference>